<dbReference type="EMBL" id="UINC01217450">
    <property type="protein sequence ID" value="SVE44051.1"/>
    <property type="molecule type" value="Genomic_DNA"/>
</dbReference>
<organism evidence="6">
    <name type="scientific">marine metagenome</name>
    <dbReference type="NCBI Taxonomy" id="408172"/>
    <lineage>
        <taxon>unclassified sequences</taxon>
        <taxon>metagenomes</taxon>
        <taxon>ecological metagenomes</taxon>
    </lineage>
</organism>
<dbReference type="Gene3D" id="3.30.230.10">
    <property type="match status" value="1"/>
</dbReference>
<dbReference type="GO" id="GO:0005524">
    <property type="term" value="F:ATP binding"/>
    <property type="evidence" value="ECO:0007669"/>
    <property type="project" value="UniProtKB-KW"/>
</dbReference>
<dbReference type="GO" id="GO:0050515">
    <property type="term" value="F:4-(cytidine 5'-diphospho)-2-C-methyl-D-erythritol kinase activity"/>
    <property type="evidence" value="ECO:0007669"/>
    <property type="project" value="TreeGrafter"/>
</dbReference>
<protein>
    <recommendedName>
        <fullName evidence="5">GHMP kinase N-terminal domain-containing protein</fullName>
    </recommendedName>
</protein>
<reference evidence="6" key="1">
    <citation type="submission" date="2018-05" db="EMBL/GenBank/DDBJ databases">
        <authorList>
            <person name="Lanie J.A."/>
            <person name="Ng W.-L."/>
            <person name="Kazmierczak K.M."/>
            <person name="Andrzejewski T.M."/>
            <person name="Davidsen T.M."/>
            <person name="Wayne K.J."/>
            <person name="Tettelin H."/>
            <person name="Glass J.I."/>
            <person name="Rusch D."/>
            <person name="Podicherti R."/>
            <person name="Tsui H.-C.T."/>
            <person name="Winkler M.E."/>
        </authorList>
    </citation>
    <scope>NUCLEOTIDE SEQUENCE</scope>
</reference>
<proteinExistence type="predicted"/>
<evidence type="ECO:0000256" key="2">
    <source>
        <dbReference type="ARBA" id="ARBA00022741"/>
    </source>
</evidence>
<dbReference type="Pfam" id="PF00288">
    <property type="entry name" value="GHMP_kinases_N"/>
    <property type="match status" value="1"/>
</dbReference>
<name>A0A383DHZ4_9ZZZZ</name>
<dbReference type="InterPro" id="IPR020568">
    <property type="entry name" value="Ribosomal_Su5_D2-typ_SF"/>
</dbReference>
<keyword evidence="3" id="KW-0418">Kinase</keyword>
<evidence type="ECO:0000256" key="4">
    <source>
        <dbReference type="ARBA" id="ARBA00022840"/>
    </source>
</evidence>
<evidence type="ECO:0000313" key="6">
    <source>
        <dbReference type="EMBL" id="SVE44051.1"/>
    </source>
</evidence>
<dbReference type="InterPro" id="IPR006204">
    <property type="entry name" value="GHMP_kinase_N_dom"/>
</dbReference>
<feature type="non-terminal residue" evidence="6">
    <location>
        <position position="114"/>
    </location>
</feature>
<dbReference type="PANTHER" id="PTHR43527">
    <property type="entry name" value="4-DIPHOSPHOCYTIDYL-2-C-METHYL-D-ERYTHRITOL KINASE, CHLOROPLASTIC"/>
    <property type="match status" value="1"/>
</dbReference>
<sequence>MQEINFSDEIIISKNQNNKINIYSKGIKTPTDKTNLCYIAASSFLHTFNINDGVDITIRKRIPIGAGLGGGSSNAISTIKALGEIFKIDINSHNLFSMATTIGADVPFFIDGCL</sequence>
<evidence type="ECO:0000256" key="3">
    <source>
        <dbReference type="ARBA" id="ARBA00022777"/>
    </source>
</evidence>
<gene>
    <name evidence="6" type="ORF">METZ01_LOCUS496905</name>
</gene>
<keyword evidence="1" id="KW-0808">Transferase</keyword>
<dbReference type="PANTHER" id="PTHR43527:SF2">
    <property type="entry name" value="4-DIPHOSPHOCYTIDYL-2-C-METHYL-D-ERYTHRITOL KINASE, CHLOROPLASTIC"/>
    <property type="match status" value="1"/>
</dbReference>
<evidence type="ECO:0000259" key="5">
    <source>
        <dbReference type="Pfam" id="PF00288"/>
    </source>
</evidence>
<dbReference type="AlphaFoldDB" id="A0A383DHZ4"/>
<keyword evidence="4" id="KW-0067">ATP-binding</keyword>
<feature type="domain" description="GHMP kinase N-terminal" evidence="5">
    <location>
        <begin position="35"/>
        <end position="112"/>
    </location>
</feature>
<dbReference type="SUPFAM" id="SSF54211">
    <property type="entry name" value="Ribosomal protein S5 domain 2-like"/>
    <property type="match status" value="1"/>
</dbReference>
<evidence type="ECO:0000256" key="1">
    <source>
        <dbReference type="ARBA" id="ARBA00022679"/>
    </source>
</evidence>
<keyword evidence="2" id="KW-0547">Nucleotide-binding</keyword>
<accession>A0A383DHZ4</accession>
<dbReference type="InterPro" id="IPR014721">
    <property type="entry name" value="Ribsml_uS5_D2-typ_fold_subgr"/>
</dbReference>